<dbReference type="InterPro" id="IPR043776">
    <property type="entry name" value="DUF5718"/>
</dbReference>
<dbReference type="EMBL" id="PDKN01000007">
    <property type="protein sequence ID" value="RXJ55440.1"/>
    <property type="molecule type" value="Genomic_DNA"/>
</dbReference>
<dbReference type="RefSeq" id="WP_128996724.1">
    <property type="nucleotide sequence ID" value="NZ_PDKN01000007.1"/>
</dbReference>
<dbReference type="Proteomes" id="UP000290657">
    <property type="component" value="Unassembled WGS sequence"/>
</dbReference>
<evidence type="ECO:0000313" key="2">
    <source>
        <dbReference type="Proteomes" id="UP000290657"/>
    </source>
</evidence>
<keyword evidence="2" id="KW-1185">Reference proteome</keyword>
<evidence type="ECO:0000313" key="1">
    <source>
        <dbReference type="EMBL" id="RXJ55440.1"/>
    </source>
</evidence>
<dbReference type="Pfam" id="PF18985">
    <property type="entry name" value="DUF5718"/>
    <property type="match status" value="1"/>
</dbReference>
<reference evidence="1 2" key="1">
    <citation type="submission" date="2017-10" db="EMBL/GenBank/DDBJ databases">
        <title>Genomics of the genus Arcobacter.</title>
        <authorList>
            <person name="Perez-Cataluna A."/>
            <person name="Figueras M.J."/>
        </authorList>
    </citation>
    <scope>NUCLEOTIDE SEQUENCE [LARGE SCALE GENOMIC DNA]</scope>
    <source>
        <strain evidence="1 2">CECT 8987</strain>
    </source>
</reference>
<sequence>MNKHTFSLEDLKDYLGFGVAGNFANHLGEAGEADGFSQIQTKEKDAPKGLFPFYIPNHNSFLGEFPICNNTINHNEIEQLQVEAEVALICDFKYKEGKLLDIVPQYFSAFNDCSNRIQNDKKLSTKKNWGKASKGISSEFIKIDEFTQKGVLDKFHIASFVRRDGILQDYGTLSAVNSYSYFFEQLKTWMIEKFNAQEDCGPLEELSPLIQNIEGKKGLLIAAGATAYTEFGKTNFLKKGDEVFIYVYNAHFHSYQDIINDISGGDVHLSQCSKLHQIVE</sequence>
<protein>
    <submittedName>
        <fullName evidence="1">Uncharacterized protein</fullName>
    </submittedName>
</protein>
<name>A0A4Q0XS76_9BACT</name>
<proteinExistence type="predicted"/>
<dbReference type="OrthoDB" id="356878at2"/>
<comment type="caution">
    <text evidence="1">The sequence shown here is derived from an EMBL/GenBank/DDBJ whole genome shotgun (WGS) entry which is preliminary data.</text>
</comment>
<accession>A0A4Q0XS76</accession>
<dbReference type="AlphaFoldDB" id="A0A4Q0XS76"/>
<gene>
    <name evidence="1" type="ORF">CRV04_10060</name>
</gene>
<organism evidence="1 2">
    <name type="scientific">Candidatus Marinarcus aquaticus</name>
    <dbReference type="NCBI Taxonomy" id="2044504"/>
    <lineage>
        <taxon>Bacteria</taxon>
        <taxon>Pseudomonadati</taxon>
        <taxon>Campylobacterota</taxon>
        <taxon>Epsilonproteobacteria</taxon>
        <taxon>Campylobacterales</taxon>
        <taxon>Arcobacteraceae</taxon>
        <taxon>Candidatus Marinarcus</taxon>
    </lineage>
</organism>